<evidence type="ECO:0000313" key="2">
    <source>
        <dbReference type="Proteomes" id="UP000197587"/>
    </source>
</evidence>
<accession>A0A246B6E5</accession>
<protein>
    <submittedName>
        <fullName evidence="1">Uncharacterized protein</fullName>
    </submittedName>
</protein>
<evidence type="ECO:0000313" key="1">
    <source>
        <dbReference type="EMBL" id="OWK96929.1"/>
    </source>
</evidence>
<name>A0A246B6E5_9FLAO</name>
<dbReference type="AlphaFoldDB" id="A0A246B6E5"/>
<keyword evidence="2" id="KW-1185">Reference proteome</keyword>
<sequence>MILIKLKTILCSINDLNPDLKACVKKLIDQNFQINKPSLDFATDIELLTSFKKGKYYVIPDSKIELGNSKFPNVITTDDICYNSYYYELSGRSIYSNDSLCKKILSDSSEVLKEIELENIFSEEKLGFVSGGVFKKLTPRSFTIGKVYKIVYKNKMGKISERVIYVNRIIILNSSLDQLNENAMSSKMDELDSTHQYFIEANCLMRNNELRHFRISSESVFSIKELIYGIETDNS</sequence>
<reference evidence="1 2" key="1">
    <citation type="submission" date="2017-05" db="EMBL/GenBank/DDBJ databases">
        <title>Genome of Chryseobacterium haifense.</title>
        <authorList>
            <person name="Newman J.D."/>
        </authorList>
    </citation>
    <scope>NUCLEOTIDE SEQUENCE [LARGE SCALE GENOMIC DNA]</scope>
    <source>
        <strain evidence="1 2">DSM 19056</strain>
    </source>
</reference>
<dbReference type="Proteomes" id="UP000197587">
    <property type="component" value="Unassembled WGS sequence"/>
</dbReference>
<dbReference type="EMBL" id="JASZ02000080">
    <property type="protein sequence ID" value="OWK96929.1"/>
    <property type="molecule type" value="Genomic_DNA"/>
</dbReference>
<organism evidence="1 2">
    <name type="scientific">Kaistella haifensis DSM 19056</name>
    <dbReference type="NCBI Taxonomy" id="1450526"/>
    <lineage>
        <taxon>Bacteria</taxon>
        <taxon>Pseudomonadati</taxon>
        <taxon>Bacteroidota</taxon>
        <taxon>Flavobacteriia</taxon>
        <taxon>Flavobacteriales</taxon>
        <taxon>Weeksellaceae</taxon>
        <taxon>Chryseobacterium group</taxon>
        <taxon>Kaistella</taxon>
    </lineage>
</organism>
<dbReference type="RefSeq" id="WP_031502187.1">
    <property type="nucleotide sequence ID" value="NZ_JASZ02000080.1"/>
</dbReference>
<comment type="caution">
    <text evidence="1">The sequence shown here is derived from an EMBL/GenBank/DDBJ whole genome shotgun (WGS) entry which is preliminary data.</text>
</comment>
<proteinExistence type="predicted"/>
<gene>
    <name evidence="1" type="ORF">AP75_13920</name>
</gene>